<accession>A0A117E3C0</accession>
<dbReference type="OrthoDB" id="4430181at2759"/>
<feature type="chain" id="PRO_5007147886" evidence="1">
    <location>
        <begin position="23"/>
        <end position="103"/>
    </location>
</feature>
<organism evidence="2 3">
    <name type="scientific">Aspergillus niger</name>
    <dbReference type="NCBI Taxonomy" id="5061"/>
    <lineage>
        <taxon>Eukaryota</taxon>
        <taxon>Fungi</taxon>
        <taxon>Dikarya</taxon>
        <taxon>Ascomycota</taxon>
        <taxon>Pezizomycotina</taxon>
        <taxon>Eurotiomycetes</taxon>
        <taxon>Eurotiomycetidae</taxon>
        <taxon>Eurotiales</taxon>
        <taxon>Aspergillaceae</taxon>
        <taxon>Aspergillus</taxon>
        <taxon>Aspergillus subgen. Circumdati</taxon>
    </lineage>
</organism>
<dbReference type="VEuPathDB" id="FungiDB:ASPNIDRAFT2_1170550"/>
<evidence type="ECO:0000256" key="1">
    <source>
        <dbReference type="SAM" id="SignalP"/>
    </source>
</evidence>
<protein>
    <submittedName>
        <fullName evidence="2">Unnamed protein product</fullName>
    </submittedName>
</protein>
<dbReference type="VEuPathDB" id="FungiDB:An13g01500"/>
<gene>
    <name evidence="2" type="ORF">ABL_09541</name>
</gene>
<sequence length="103" mass="11191">MFFNKSSILAATLAIFASGVASQIIEIEYGSSASETNQQKVELQQLTGLDRPGDYSYFSSTATCDLYDSPEDDPVLRGVSGSREIPATYIDGVYCYTGQDQEP</sequence>
<evidence type="ECO:0000313" key="2">
    <source>
        <dbReference type="EMBL" id="GAQ46880.1"/>
    </source>
</evidence>
<dbReference type="VEuPathDB" id="FungiDB:M747DRAFT_367234"/>
<name>A0A117E3C0_ASPNG</name>
<comment type="caution">
    <text evidence="2">The sequence shown here is derived from an EMBL/GenBank/DDBJ whole genome shotgun (WGS) entry which is preliminary data.</text>
</comment>
<dbReference type="Proteomes" id="UP000068243">
    <property type="component" value="Unassembled WGS sequence"/>
</dbReference>
<dbReference type="EMBL" id="BCMY01000023">
    <property type="protein sequence ID" value="GAQ46880.1"/>
    <property type="molecule type" value="Genomic_DNA"/>
</dbReference>
<feature type="signal peptide" evidence="1">
    <location>
        <begin position="1"/>
        <end position="22"/>
    </location>
</feature>
<keyword evidence="1" id="KW-0732">Signal</keyword>
<dbReference type="VEuPathDB" id="FungiDB:ATCC64974_24770"/>
<dbReference type="AlphaFoldDB" id="A0A117E3C0"/>
<evidence type="ECO:0000313" key="3">
    <source>
        <dbReference type="Proteomes" id="UP000068243"/>
    </source>
</evidence>
<proteinExistence type="predicted"/>
<reference evidence="3" key="1">
    <citation type="journal article" date="2016" name="Genome Announc.">
        <title>Draft genome sequence of Aspergillus niger strain An76.</title>
        <authorList>
            <person name="Gong W."/>
            <person name="Cheng Z."/>
            <person name="Zhang H."/>
            <person name="Liu L."/>
            <person name="Gao P."/>
            <person name="Wang L."/>
        </authorList>
    </citation>
    <scope>NUCLEOTIDE SEQUENCE [LARGE SCALE GENOMIC DNA]</scope>
    <source>
        <strain evidence="3">An76</strain>
    </source>
</reference>